<dbReference type="KEGG" id="mbr:MONBRDRAFT_6604"/>
<feature type="region of interest" description="Disordered" evidence="1">
    <location>
        <begin position="1"/>
        <end position="28"/>
    </location>
</feature>
<dbReference type="eggNOG" id="KOG3823">
    <property type="taxonomic scope" value="Eukaryota"/>
</dbReference>
<feature type="domain" description="AVL9/DENND6" evidence="2">
    <location>
        <begin position="60"/>
        <end position="427"/>
    </location>
</feature>
<dbReference type="Proteomes" id="UP000001357">
    <property type="component" value="Unassembled WGS sequence"/>
</dbReference>
<reference evidence="3 4" key="1">
    <citation type="journal article" date="2008" name="Nature">
        <title>The genome of the choanoflagellate Monosiga brevicollis and the origin of metazoans.</title>
        <authorList>
            <consortium name="JGI Sequencing"/>
            <person name="King N."/>
            <person name="Westbrook M.J."/>
            <person name="Young S.L."/>
            <person name="Kuo A."/>
            <person name="Abedin M."/>
            <person name="Chapman J."/>
            <person name="Fairclough S."/>
            <person name="Hellsten U."/>
            <person name="Isogai Y."/>
            <person name="Letunic I."/>
            <person name="Marr M."/>
            <person name="Pincus D."/>
            <person name="Putnam N."/>
            <person name="Rokas A."/>
            <person name="Wright K.J."/>
            <person name="Zuzow R."/>
            <person name="Dirks W."/>
            <person name="Good M."/>
            <person name="Goodstein D."/>
            <person name="Lemons D."/>
            <person name="Li W."/>
            <person name="Lyons J.B."/>
            <person name="Morris A."/>
            <person name="Nichols S."/>
            <person name="Richter D.J."/>
            <person name="Salamov A."/>
            <person name="Bork P."/>
            <person name="Lim W.A."/>
            <person name="Manning G."/>
            <person name="Miller W.T."/>
            <person name="McGinnis W."/>
            <person name="Shapiro H."/>
            <person name="Tjian R."/>
            <person name="Grigoriev I.V."/>
            <person name="Rokhsar D."/>
        </authorList>
    </citation>
    <scope>NUCLEOTIDE SEQUENCE [LARGE SCALE GENOMIC DNA]</scope>
    <source>
        <strain evidence="4">MX1 / ATCC 50154</strain>
    </source>
</reference>
<dbReference type="InterPro" id="IPR051731">
    <property type="entry name" value="DENND11/AVL9_GEFs"/>
</dbReference>
<gene>
    <name evidence="3" type="ORF">MONBRDRAFT_6604</name>
</gene>
<proteinExistence type="predicted"/>
<sequence length="636" mass="69981">MDVSLEEVSLEATASADQQVTSEALDESDDEVLVMPAAASTGPSVHDLIQAHERAGAPLYIMLSSFHHTKGPVIEMVYPRLNPGASGDRDDQAHHVEENPALPAAWAHLPFLTLPDGLHNHHQDTTFFTVPALKPGHRDQPQQRLFGVACSRQIETERLAEHAEYNRNTVMKALTVLSPFPVFKLLESALAPTLQVLFEQRALDADTLLVSQYQSLTRSFNSRSFDLQDYVLEEVDVTGVIIRLRHRVLQVLICSTSSDVSAATISQTIVALAALVPGMLTCLHTATEDAQGGKILSARSSPTPAPDDQVHSSPDAEADAWLDAEPHAASPNLQHTLYPYTTIQQLPALLEAKSCLMGTTNAMMTQHSQLADVVVDLCNHKGNVSVHFMDDIIAQCEEAQNAAAPTFAGSPAWCCYQFTDYILRFLAGVDFAREQPTKESLDRLNGAGSCSCLMFNINWKDMRQALRWSTRLHVIFIAFACHHLDYGSFYFLGMRSTHSYARWCRAADKHMRETGRRMYMDSPLEHPCRGALQLKDIGRRARQFSDMHFGPNLGVRSQQAMKTAVETSSRTLTKAFQSSKQGLGTAWTSVSNWWNSQRASAADGGDSSPAARDEPIITSAEVALDESASTPPMVEP</sequence>
<evidence type="ECO:0000259" key="2">
    <source>
        <dbReference type="Pfam" id="PF09794"/>
    </source>
</evidence>
<dbReference type="EMBL" id="CH991546">
    <property type="protein sequence ID" value="EDQ90954.1"/>
    <property type="molecule type" value="Genomic_DNA"/>
</dbReference>
<keyword evidence="4" id="KW-1185">Reference proteome</keyword>
<dbReference type="Pfam" id="PF09794">
    <property type="entry name" value="Avl9"/>
    <property type="match status" value="1"/>
</dbReference>
<dbReference type="AlphaFoldDB" id="A9UUS1"/>
<evidence type="ECO:0000313" key="4">
    <source>
        <dbReference type="Proteomes" id="UP000001357"/>
    </source>
</evidence>
<dbReference type="PANTHER" id="PTHR31017">
    <property type="entry name" value="LATE SECRETORY PATHWAY PROTEIN AVL9-RELATED"/>
    <property type="match status" value="1"/>
</dbReference>
<dbReference type="OMA" id="NINAQME"/>
<name>A9UUS1_MONBE</name>
<dbReference type="InterPro" id="IPR018307">
    <property type="entry name" value="ABL9/DENND6_dom"/>
</dbReference>
<evidence type="ECO:0000313" key="3">
    <source>
        <dbReference type="EMBL" id="EDQ90954.1"/>
    </source>
</evidence>
<evidence type="ECO:0000256" key="1">
    <source>
        <dbReference type="SAM" id="MobiDB-lite"/>
    </source>
</evidence>
<dbReference type="InParanoid" id="A9UUS1"/>
<organism evidence="3 4">
    <name type="scientific">Monosiga brevicollis</name>
    <name type="common">Choanoflagellate</name>
    <dbReference type="NCBI Taxonomy" id="81824"/>
    <lineage>
        <taxon>Eukaryota</taxon>
        <taxon>Choanoflagellata</taxon>
        <taxon>Craspedida</taxon>
        <taxon>Salpingoecidae</taxon>
        <taxon>Monosiga</taxon>
    </lineage>
</organism>
<dbReference type="GeneID" id="5889598"/>
<dbReference type="GO" id="GO:0005737">
    <property type="term" value="C:cytoplasm"/>
    <property type="evidence" value="ECO:0000318"/>
    <property type="project" value="GO_Central"/>
</dbReference>
<dbReference type="PANTHER" id="PTHR31017:SF1">
    <property type="entry name" value="LATE SECRETORY PATHWAY PROTEIN AVL9 HOMOLOG"/>
    <property type="match status" value="1"/>
</dbReference>
<dbReference type="RefSeq" id="XP_001744251.1">
    <property type="nucleotide sequence ID" value="XM_001744199.1"/>
</dbReference>
<feature type="region of interest" description="Disordered" evidence="1">
    <location>
        <begin position="295"/>
        <end position="315"/>
    </location>
</feature>
<accession>A9UUS1</accession>
<protein>
    <recommendedName>
        <fullName evidence="2">AVL9/DENND6 domain-containing protein</fullName>
    </recommendedName>
</protein>